<keyword evidence="7 13" id="KW-0812">Transmembrane</keyword>
<keyword evidence="10 13" id="KW-0472">Membrane</keyword>
<dbReference type="HOGENOM" id="CLU_038053_1_0_5"/>
<keyword evidence="6 15" id="KW-0808">Transferase</keyword>
<dbReference type="GO" id="GO:0008808">
    <property type="term" value="F:cardiolipin synthase activity"/>
    <property type="evidence" value="ECO:0007669"/>
    <property type="project" value="UniProtKB-UniRule"/>
</dbReference>
<dbReference type="GO" id="GO:0005886">
    <property type="term" value="C:plasma membrane"/>
    <property type="evidence" value="ECO:0007669"/>
    <property type="project" value="UniProtKB-SubCell"/>
</dbReference>
<evidence type="ECO:0000256" key="10">
    <source>
        <dbReference type="ARBA" id="ARBA00023136"/>
    </source>
</evidence>
<comment type="caution">
    <text evidence="15">The sequence shown here is derived from an EMBL/GenBank/DDBJ whole genome shotgun (WGS) entry which is preliminary data.</text>
</comment>
<keyword evidence="5" id="KW-0964">Secreted</keyword>
<dbReference type="PANTHER" id="PTHR21248">
    <property type="entry name" value="CARDIOLIPIN SYNTHASE"/>
    <property type="match status" value="1"/>
</dbReference>
<dbReference type="GO" id="GO:0032049">
    <property type="term" value="P:cardiolipin biosynthetic process"/>
    <property type="evidence" value="ECO:0007669"/>
    <property type="project" value="UniProtKB-UniRule"/>
</dbReference>
<sequence length="483" mass="52583">MTPALSSFLLGALALIVPVLVAYSAWRAVTSARTPQGAVAWVVFLLAAPWFALPAYAVFGQHKLRGYRRERQASREATRALGETDATGQRDDRGPGCDTGTGGAAAGVAPFEQLANLPATRGNAAELLIDGEATFDAIFAAIDRARDYVLVQFYTISDDDLGNALAERLKAASRRGVAVRVIYDGVGSYGLPAAYRARLEEAGVRILDPRAARGPTWRFQVNFRNHRKTVIVDGHEGFTGGHNVADLYMGRDATYGPWRDTQVALRGPMVAQLQRAFAEDWHWATGEKLGEALCWTPEAQPEDLPGLIVPSGPADGPDTGALFFFTLITGARERVWIASPYFVPDAEVLAALKAAALRGCDVRLLVPDMADHYLPWLAAHAYFDEIRAAGIEVYRYEGGFMHQKVILVDGDRAAVGTANLDNRSFRLNFETMALIFDEGFADRVSAMLAADMEGARRMVHDLEEQPLWVRLGAPAARLLAPVL</sequence>
<feature type="domain" description="PLD phosphodiesterase" evidence="14">
    <location>
        <begin position="397"/>
        <end position="424"/>
    </location>
</feature>
<gene>
    <name evidence="15" type="ORF">Salmuc_00867</name>
</gene>
<evidence type="ECO:0000256" key="4">
    <source>
        <dbReference type="ARBA" id="ARBA00022475"/>
    </source>
</evidence>
<reference evidence="16" key="1">
    <citation type="journal article" date="2014" name="Stand. Genomic Sci.">
        <title>Genome sequence of the exopolysaccharide-producing Salipiger mucosus type strain (DSM 16094(T)), a moderately halophilic member of the Roseobacter clade.</title>
        <authorList>
            <person name="Riedel T."/>
            <person name="Spring S."/>
            <person name="Fiebig A."/>
            <person name="Petersen J."/>
            <person name="Kyrpides N.C."/>
            <person name="Goker M."/>
            <person name="Klenk H.P."/>
        </authorList>
    </citation>
    <scope>NUCLEOTIDE SEQUENCE [LARGE SCALE GENOMIC DNA]</scope>
    <source>
        <strain evidence="16">DSM 16094</strain>
    </source>
</reference>
<proteinExistence type="predicted"/>
<evidence type="ECO:0000256" key="2">
    <source>
        <dbReference type="ARBA" id="ARBA00004236"/>
    </source>
</evidence>
<dbReference type="InterPro" id="IPR022924">
    <property type="entry name" value="Cardiolipin_synthase"/>
</dbReference>
<evidence type="ECO:0000256" key="13">
    <source>
        <dbReference type="SAM" id="Phobius"/>
    </source>
</evidence>
<evidence type="ECO:0000313" key="15">
    <source>
        <dbReference type="EMBL" id="EPX86050.1"/>
    </source>
</evidence>
<dbReference type="Gene3D" id="3.30.870.10">
    <property type="entry name" value="Endonuclease Chain A"/>
    <property type="match status" value="2"/>
</dbReference>
<keyword evidence="9 13" id="KW-1133">Transmembrane helix</keyword>
<dbReference type="GO" id="GO:0005576">
    <property type="term" value="C:extracellular region"/>
    <property type="evidence" value="ECO:0007669"/>
    <property type="project" value="UniProtKB-SubCell"/>
</dbReference>
<comment type="subcellular location">
    <subcellularLocation>
        <location evidence="2">Cell membrane</location>
    </subcellularLocation>
    <subcellularLocation>
        <location evidence="3">Secreted</location>
    </subcellularLocation>
</comment>
<dbReference type="EMBL" id="APVH01000005">
    <property type="protein sequence ID" value="EPX86050.1"/>
    <property type="molecule type" value="Genomic_DNA"/>
</dbReference>
<dbReference type="SUPFAM" id="SSF56024">
    <property type="entry name" value="Phospholipase D/nuclease"/>
    <property type="match status" value="2"/>
</dbReference>
<evidence type="ECO:0000259" key="14">
    <source>
        <dbReference type="PROSITE" id="PS50035"/>
    </source>
</evidence>
<dbReference type="eggNOG" id="COG1502">
    <property type="taxonomic scope" value="Bacteria"/>
</dbReference>
<keyword evidence="4" id="KW-1003">Cell membrane</keyword>
<accession>S9S788</accession>
<evidence type="ECO:0000313" key="16">
    <source>
        <dbReference type="Proteomes" id="UP000015347"/>
    </source>
</evidence>
<dbReference type="InterPro" id="IPR025202">
    <property type="entry name" value="PLD-like_dom"/>
</dbReference>
<dbReference type="EC" id="2.7.8.-" evidence="11"/>
<evidence type="ECO:0000256" key="11">
    <source>
        <dbReference type="NCBIfam" id="TIGR04265"/>
    </source>
</evidence>
<evidence type="ECO:0000256" key="9">
    <source>
        <dbReference type="ARBA" id="ARBA00022989"/>
    </source>
</evidence>
<dbReference type="SMART" id="SM00155">
    <property type="entry name" value="PLDc"/>
    <property type="match status" value="2"/>
</dbReference>
<dbReference type="PROSITE" id="PS50035">
    <property type="entry name" value="PLD"/>
    <property type="match status" value="2"/>
</dbReference>
<protein>
    <recommendedName>
        <fullName evidence="11">Cardiolipin synthase</fullName>
        <ecNumber evidence="11">2.7.8.-</ecNumber>
    </recommendedName>
</protein>
<dbReference type="PANTHER" id="PTHR21248:SF22">
    <property type="entry name" value="PHOSPHOLIPASE D"/>
    <property type="match status" value="1"/>
</dbReference>
<dbReference type="STRING" id="1123237.Salmuc_00867"/>
<dbReference type="Proteomes" id="UP000015347">
    <property type="component" value="Unassembled WGS sequence"/>
</dbReference>
<dbReference type="Pfam" id="PF13091">
    <property type="entry name" value="PLDc_2"/>
    <property type="match status" value="2"/>
</dbReference>
<evidence type="ECO:0000256" key="8">
    <source>
        <dbReference type="ARBA" id="ARBA00022737"/>
    </source>
</evidence>
<dbReference type="NCBIfam" id="TIGR04265">
    <property type="entry name" value="bac_cardiolipin"/>
    <property type="match status" value="1"/>
</dbReference>
<feature type="domain" description="PLD phosphodiesterase" evidence="14">
    <location>
        <begin position="221"/>
        <end position="248"/>
    </location>
</feature>
<organism evidence="15 16">
    <name type="scientific">Salipiger mucosus DSM 16094</name>
    <dbReference type="NCBI Taxonomy" id="1123237"/>
    <lineage>
        <taxon>Bacteria</taxon>
        <taxon>Pseudomonadati</taxon>
        <taxon>Pseudomonadota</taxon>
        <taxon>Alphaproteobacteria</taxon>
        <taxon>Rhodobacterales</taxon>
        <taxon>Roseobacteraceae</taxon>
        <taxon>Salipiger</taxon>
    </lineage>
</organism>
<dbReference type="InterPro" id="IPR001736">
    <property type="entry name" value="PLipase_D/transphosphatidylase"/>
</dbReference>
<evidence type="ECO:0000256" key="12">
    <source>
        <dbReference type="SAM" id="MobiDB-lite"/>
    </source>
</evidence>
<keyword evidence="8" id="KW-0677">Repeat</keyword>
<feature type="region of interest" description="Disordered" evidence="12">
    <location>
        <begin position="75"/>
        <end position="102"/>
    </location>
</feature>
<name>S9S788_9RHOB</name>
<evidence type="ECO:0000256" key="6">
    <source>
        <dbReference type="ARBA" id="ARBA00022679"/>
    </source>
</evidence>
<comment type="function">
    <text evidence="1">Could be a virulence factor.</text>
</comment>
<evidence type="ECO:0000256" key="7">
    <source>
        <dbReference type="ARBA" id="ARBA00022692"/>
    </source>
</evidence>
<evidence type="ECO:0000256" key="3">
    <source>
        <dbReference type="ARBA" id="ARBA00004613"/>
    </source>
</evidence>
<dbReference type="AlphaFoldDB" id="S9S788"/>
<feature type="transmembrane region" description="Helical" evidence="13">
    <location>
        <begin position="38"/>
        <end position="59"/>
    </location>
</feature>
<evidence type="ECO:0000256" key="5">
    <source>
        <dbReference type="ARBA" id="ARBA00022525"/>
    </source>
</evidence>
<dbReference type="OrthoDB" id="9762009at2"/>
<keyword evidence="16" id="KW-1185">Reference proteome</keyword>
<evidence type="ECO:0000256" key="1">
    <source>
        <dbReference type="ARBA" id="ARBA00003145"/>
    </source>
</evidence>